<gene>
    <name evidence="2" type="ordered locus">Calag_0340</name>
</gene>
<proteinExistence type="predicted"/>
<sequence length="242" mass="28553">MNNSFDKINHENLGQEVHYDEYRWRIFKKKRLRSLEILDSLKELGESIIVIGSVARGDVRENSDIDIFILGSIQSYKLEYILENKGYKIYNKEIIQATPNYAPKAYYYIDSDYKEVISFPLAKLNNNELEFYGWGGKISKNEILLNKRVPGVNKELKLIIPTDFGHIEYPIFGRESEVSRILNIKLETVLERERVLSRRKEIGKTGVFLKYEVPFDEPLDEAIEFLMKKNQFFAKRMMEYNN</sequence>
<dbReference type="STRING" id="1056495.Calag_0340"/>
<dbReference type="eggNOG" id="arCOG04066">
    <property type="taxonomic scope" value="Archaea"/>
</dbReference>
<dbReference type="EMBL" id="CP003378">
    <property type="protein sequence ID" value="AFZ70117.1"/>
    <property type="molecule type" value="Genomic_DNA"/>
</dbReference>
<dbReference type="InterPro" id="IPR043519">
    <property type="entry name" value="NT_sf"/>
</dbReference>
<keyword evidence="2" id="KW-0808">Transferase</keyword>
<organism evidence="2 3">
    <name type="scientific">Caldisphaera lagunensis (strain DSM 15908 / JCM 11604 / ANMR 0165 / IC-154)</name>
    <dbReference type="NCBI Taxonomy" id="1056495"/>
    <lineage>
        <taxon>Archaea</taxon>
        <taxon>Thermoproteota</taxon>
        <taxon>Thermoprotei</taxon>
        <taxon>Acidilobales</taxon>
        <taxon>Caldisphaeraceae</taxon>
        <taxon>Caldisphaera</taxon>
    </lineage>
</organism>
<dbReference type="InParanoid" id="L0AAJ6"/>
<dbReference type="Gene3D" id="3.30.460.10">
    <property type="entry name" value="Beta Polymerase, domain 2"/>
    <property type="match status" value="1"/>
</dbReference>
<dbReference type="OrthoDB" id="9287at2157"/>
<dbReference type="Proteomes" id="UP000010469">
    <property type="component" value="Chromosome"/>
</dbReference>
<dbReference type="KEGG" id="clg:Calag_0340"/>
<dbReference type="GO" id="GO:0016779">
    <property type="term" value="F:nucleotidyltransferase activity"/>
    <property type="evidence" value="ECO:0007669"/>
    <property type="project" value="InterPro"/>
</dbReference>
<keyword evidence="3" id="KW-1185">Reference proteome</keyword>
<dbReference type="GeneID" id="14211600"/>
<dbReference type="HOGENOM" id="CLU_1217517_0_0_2"/>
<dbReference type="PIRSF" id="PIRSF005928">
    <property type="entry name" value="Nucleotidltrnsf"/>
    <property type="match status" value="1"/>
</dbReference>
<feature type="domain" description="Polymerase nucleotidyl transferase" evidence="1">
    <location>
        <begin position="36"/>
        <end position="94"/>
    </location>
</feature>
<reference evidence="3" key="1">
    <citation type="submission" date="2012-03" db="EMBL/GenBank/DDBJ databases">
        <title>Complete genome of Caldisphaera lagunensis DSM 15908.</title>
        <authorList>
            <person name="Lucas S."/>
            <person name="Copeland A."/>
            <person name="Lapidus A."/>
            <person name="Glavina del Rio T."/>
            <person name="Dalin E."/>
            <person name="Tice H."/>
            <person name="Bruce D."/>
            <person name="Goodwin L."/>
            <person name="Pitluck S."/>
            <person name="Peters L."/>
            <person name="Mikhailova N."/>
            <person name="Teshima H."/>
            <person name="Kyrpides N."/>
            <person name="Mavromatis K."/>
            <person name="Ivanova N."/>
            <person name="Brettin T."/>
            <person name="Detter J.C."/>
            <person name="Han C."/>
            <person name="Larimer F."/>
            <person name="Land M."/>
            <person name="Hauser L."/>
            <person name="Markowitz V."/>
            <person name="Cheng J.-F."/>
            <person name="Hugenholtz P."/>
            <person name="Woyke T."/>
            <person name="Wu D."/>
            <person name="Spring S."/>
            <person name="Schroeder M."/>
            <person name="Brambilla E."/>
            <person name="Klenk H.-P."/>
            <person name="Eisen J.A."/>
        </authorList>
    </citation>
    <scope>NUCLEOTIDE SEQUENCE [LARGE SCALE GENOMIC DNA]</scope>
    <source>
        <strain evidence="3">DSM 15908 / JCM 11604 / IC-154</strain>
    </source>
</reference>
<accession>L0AAJ6</accession>
<dbReference type="InterPro" id="IPR009185">
    <property type="entry name" value="Nucleotidl_trans"/>
</dbReference>
<evidence type="ECO:0000313" key="2">
    <source>
        <dbReference type="EMBL" id="AFZ70117.1"/>
    </source>
</evidence>
<dbReference type="InterPro" id="IPR002934">
    <property type="entry name" value="Polymerase_NTP_transf_dom"/>
</dbReference>
<name>L0AAJ6_CALLD</name>
<evidence type="ECO:0000313" key="3">
    <source>
        <dbReference type="Proteomes" id="UP000010469"/>
    </source>
</evidence>
<dbReference type="SUPFAM" id="SSF81301">
    <property type="entry name" value="Nucleotidyltransferase"/>
    <property type="match status" value="1"/>
</dbReference>
<dbReference type="RefSeq" id="WP_015232015.1">
    <property type="nucleotide sequence ID" value="NC_019791.1"/>
</dbReference>
<protein>
    <submittedName>
        <fullName evidence="2">Putative nucleotidyltransferase</fullName>
    </submittedName>
</protein>
<dbReference type="AlphaFoldDB" id="L0AAJ6"/>
<evidence type="ECO:0000259" key="1">
    <source>
        <dbReference type="Pfam" id="PF01909"/>
    </source>
</evidence>
<dbReference type="Pfam" id="PF01909">
    <property type="entry name" value="NTP_transf_2"/>
    <property type="match status" value="1"/>
</dbReference>
<dbReference type="CDD" id="cd05403">
    <property type="entry name" value="NT_KNTase_like"/>
    <property type="match status" value="1"/>
</dbReference>